<evidence type="ECO:0000256" key="1">
    <source>
        <dbReference type="ARBA" id="ARBA00023015"/>
    </source>
</evidence>
<dbReference type="Proteomes" id="UP000536534">
    <property type="component" value="Unassembled WGS sequence"/>
</dbReference>
<evidence type="ECO:0000256" key="3">
    <source>
        <dbReference type="ARBA" id="ARBA00023163"/>
    </source>
</evidence>
<dbReference type="InterPro" id="IPR001845">
    <property type="entry name" value="HTH_ArsR_DNA-bd_dom"/>
</dbReference>
<dbReference type="InterPro" id="IPR011991">
    <property type="entry name" value="ArsR-like_HTH"/>
</dbReference>
<keyword evidence="2" id="KW-0238">DNA-binding</keyword>
<evidence type="ECO:0000313" key="5">
    <source>
        <dbReference type="EMBL" id="NLF53436.1"/>
    </source>
</evidence>
<accession>A0A7X7LV50</accession>
<keyword evidence="3" id="KW-0804">Transcription</keyword>
<dbReference type="EMBL" id="JAAYYV010000090">
    <property type="protein sequence ID" value="NLF53436.1"/>
    <property type="molecule type" value="Genomic_DNA"/>
</dbReference>
<dbReference type="GO" id="GO:0003700">
    <property type="term" value="F:DNA-binding transcription factor activity"/>
    <property type="evidence" value="ECO:0007669"/>
    <property type="project" value="InterPro"/>
</dbReference>
<dbReference type="OrthoDB" id="5296924at2"/>
<dbReference type="InterPro" id="IPR036390">
    <property type="entry name" value="WH_DNA-bd_sf"/>
</dbReference>
<dbReference type="PANTHER" id="PTHR43132:SF9">
    <property type="entry name" value="ARSR FAMILY TRANSCRIPTIONAL REGULATORY PROTEIN"/>
    <property type="match status" value="1"/>
</dbReference>
<reference evidence="5 6" key="1">
    <citation type="journal article" date="2020" name="Biotechnol. Biofuels">
        <title>New insights from the biogas microbiome by comprehensive genome-resolved metagenomics of nearly 1600 species originating from multiple anaerobic digesters.</title>
        <authorList>
            <person name="Campanaro S."/>
            <person name="Treu L."/>
            <person name="Rodriguez-R L.M."/>
            <person name="Kovalovszki A."/>
            <person name="Ziels R.M."/>
            <person name="Maus I."/>
            <person name="Zhu X."/>
            <person name="Kougias P.G."/>
            <person name="Basile A."/>
            <person name="Luo G."/>
            <person name="Schluter A."/>
            <person name="Konstantinidis K.T."/>
            <person name="Angelidaki I."/>
        </authorList>
    </citation>
    <scope>NUCLEOTIDE SEQUENCE [LARGE SCALE GENOMIC DNA]</scope>
    <source>
        <strain evidence="5">AS06rmzACSIP_256</strain>
    </source>
</reference>
<dbReference type="SMART" id="SM00418">
    <property type="entry name" value="HTH_ARSR"/>
    <property type="match status" value="1"/>
</dbReference>
<proteinExistence type="predicted"/>
<comment type="caution">
    <text evidence="5">The sequence shown here is derived from an EMBL/GenBank/DDBJ whole genome shotgun (WGS) entry which is preliminary data.</text>
</comment>
<dbReference type="RefSeq" id="WP_083200220.1">
    <property type="nucleotide sequence ID" value="NZ_MBFM01000001.1"/>
</dbReference>
<dbReference type="NCBIfam" id="NF033788">
    <property type="entry name" value="HTH_metalloreg"/>
    <property type="match status" value="1"/>
</dbReference>
<dbReference type="AlphaFoldDB" id="A0A7X7LV50"/>
<feature type="domain" description="HTH arsR-type" evidence="4">
    <location>
        <begin position="4"/>
        <end position="97"/>
    </location>
</feature>
<dbReference type="CDD" id="cd00090">
    <property type="entry name" value="HTH_ARSR"/>
    <property type="match status" value="1"/>
</dbReference>
<dbReference type="PANTHER" id="PTHR43132">
    <property type="entry name" value="ARSENICAL RESISTANCE OPERON REPRESSOR ARSR-RELATED"/>
    <property type="match status" value="1"/>
</dbReference>
<evidence type="ECO:0000256" key="2">
    <source>
        <dbReference type="ARBA" id="ARBA00023125"/>
    </source>
</evidence>
<dbReference type="Pfam" id="PF01022">
    <property type="entry name" value="HTH_5"/>
    <property type="match status" value="1"/>
</dbReference>
<dbReference type="PROSITE" id="PS50987">
    <property type="entry name" value="HTH_ARSR_2"/>
    <property type="match status" value="1"/>
</dbReference>
<dbReference type="Gene3D" id="1.10.10.10">
    <property type="entry name" value="Winged helix-like DNA-binding domain superfamily/Winged helix DNA-binding domain"/>
    <property type="match status" value="1"/>
</dbReference>
<keyword evidence="1" id="KW-0805">Transcription regulation</keyword>
<dbReference type="PRINTS" id="PR00778">
    <property type="entry name" value="HTHARSR"/>
</dbReference>
<evidence type="ECO:0000259" key="4">
    <source>
        <dbReference type="PROSITE" id="PS50987"/>
    </source>
</evidence>
<dbReference type="SUPFAM" id="SSF46785">
    <property type="entry name" value="Winged helix' DNA-binding domain"/>
    <property type="match status" value="1"/>
</dbReference>
<evidence type="ECO:0000313" key="6">
    <source>
        <dbReference type="Proteomes" id="UP000536534"/>
    </source>
</evidence>
<organism evidence="5 6">
    <name type="scientific">Thauera phenolivorans</name>
    <dbReference type="NCBI Taxonomy" id="1792543"/>
    <lineage>
        <taxon>Bacteria</taxon>
        <taxon>Pseudomonadati</taxon>
        <taxon>Pseudomonadota</taxon>
        <taxon>Betaproteobacteria</taxon>
        <taxon>Rhodocyclales</taxon>
        <taxon>Zoogloeaceae</taxon>
        <taxon>Thauera</taxon>
    </lineage>
</organism>
<dbReference type="InterPro" id="IPR051011">
    <property type="entry name" value="Metal_resp_trans_reg"/>
</dbReference>
<dbReference type="GO" id="GO:0003677">
    <property type="term" value="F:DNA binding"/>
    <property type="evidence" value="ECO:0007669"/>
    <property type="project" value="UniProtKB-KW"/>
</dbReference>
<name>A0A7X7LV50_9RHOO</name>
<protein>
    <submittedName>
        <fullName evidence="5">Helix-turn-helix transcriptional regulator</fullName>
    </submittedName>
</protein>
<gene>
    <name evidence="5" type="ORF">GX576_03365</name>
</gene>
<dbReference type="InterPro" id="IPR036388">
    <property type="entry name" value="WH-like_DNA-bd_sf"/>
</dbReference>
<sequence>MDELEKVFERVAEYFSLLAEPSRLKIMHCLCDGERSVNDVVASSSLTQANASRHLNLLYRAGVLGRRREGSQVFYRVVDPNFTNLCRTVCVSIASREEGTAADREGLLRLGKDLAPRR</sequence>